<dbReference type="InterPro" id="IPR012893">
    <property type="entry name" value="HipA-like_C"/>
</dbReference>
<keyword evidence="2" id="KW-0418">Kinase</keyword>
<evidence type="ECO:0000313" key="4">
    <source>
        <dbReference type="EMBL" id="AMF97050.1"/>
    </source>
</evidence>
<dbReference type="Proteomes" id="UP000067422">
    <property type="component" value="Chromosome 1"/>
</dbReference>
<reference evidence="4" key="1">
    <citation type="submission" date="2018-01" db="EMBL/GenBank/DDBJ databases">
        <title>FDA dAtabase for Regulatory Grade micrObial Sequences (FDA-ARGOS): Supporting development and validation of Infectious Disease Dx tests.</title>
        <authorList>
            <person name="Hoffmann M."/>
            <person name="Allard M."/>
            <person name="Evans P."/>
            <person name="Brown E."/>
            <person name="Tallon L."/>
            <person name="Sadzewicz L."/>
            <person name="Sengamalay N."/>
            <person name="Ott S."/>
            <person name="Godinez A."/>
            <person name="Nagaraj S."/>
            <person name="Vyas G."/>
            <person name="Aluvathingal J."/>
            <person name="Nadendla S."/>
            <person name="Geyer C."/>
            <person name="Sichtig H."/>
        </authorList>
    </citation>
    <scope>NUCLEOTIDE SEQUENCE</scope>
    <source>
        <strain evidence="4">FDAARGOS_107</strain>
    </source>
</reference>
<evidence type="ECO:0000256" key="1">
    <source>
        <dbReference type="ARBA" id="ARBA00022679"/>
    </source>
</evidence>
<dbReference type="RefSeq" id="WP_061065294.1">
    <property type="nucleotide sequence ID" value="NZ_CP014038.2"/>
</dbReference>
<evidence type="ECO:0000256" key="2">
    <source>
        <dbReference type="ARBA" id="ARBA00022777"/>
    </source>
</evidence>
<proteinExistence type="predicted"/>
<name>A0ABM5XV10_VIBHA</name>
<evidence type="ECO:0000313" key="5">
    <source>
        <dbReference type="Proteomes" id="UP000067422"/>
    </source>
</evidence>
<keyword evidence="5" id="KW-1185">Reference proteome</keyword>
<gene>
    <name evidence="4" type="ORF">AL538_04510</name>
</gene>
<dbReference type="Gene3D" id="1.10.1070.20">
    <property type="match status" value="1"/>
</dbReference>
<dbReference type="EMBL" id="CP014038">
    <property type="protein sequence ID" value="AMF97050.1"/>
    <property type="molecule type" value="Genomic_DNA"/>
</dbReference>
<dbReference type="Pfam" id="PF07804">
    <property type="entry name" value="HipA_C"/>
    <property type="match status" value="1"/>
</dbReference>
<sequence>MEYPIFEVHDQNFDDFEDMGTKSKFWYTDPSDKKQYLFKSTHTEDKNGVPVIRCGEDWAEKISCELAEALGIPHAQYDLASHNGEMGTRSLNFSEKGDKLYFGNHLLERVEQSQKLEPKTGQKSQEVSRVALVMEKVVVKPPRTWENTNSIKSALDVFIGYLMFDCLISNQDRHNENWALTVNPEGKMTLAPTFDHAASLGRNESDENRNRRLYPQQANQSVEQYVKKSKSHFYLKGTRLKTIEAFTEFAKLSPKAAIEWVERLEKLEFDQVNNIVSRIPHSVISETAKQFCIAIIESNKKRIIDLKPSLALALKS</sequence>
<protein>
    <recommendedName>
        <fullName evidence="3">HipA-like C-terminal domain-containing protein</fullName>
    </recommendedName>
</protein>
<keyword evidence="1" id="KW-0808">Transferase</keyword>
<evidence type="ECO:0000259" key="3">
    <source>
        <dbReference type="Pfam" id="PF07804"/>
    </source>
</evidence>
<accession>A0ABM5XV10</accession>
<organism evidence="4 5">
    <name type="scientific">Vibrio harveyi</name>
    <name type="common">Beneckea harveyi</name>
    <dbReference type="NCBI Taxonomy" id="669"/>
    <lineage>
        <taxon>Bacteria</taxon>
        <taxon>Pseudomonadati</taxon>
        <taxon>Pseudomonadota</taxon>
        <taxon>Gammaproteobacteria</taxon>
        <taxon>Vibrionales</taxon>
        <taxon>Vibrionaceae</taxon>
        <taxon>Vibrio</taxon>
    </lineage>
</organism>
<feature type="domain" description="HipA-like C-terminal" evidence="3">
    <location>
        <begin position="20"/>
        <end position="239"/>
    </location>
</feature>